<dbReference type="Proteomes" id="UP000195787">
    <property type="component" value="Unassembled WGS sequence"/>
</dbReference>
<evidence type="ECO:0000313" key="4">
    <source>
        <dbReference type="Proteomes" id="UP000195787"/>
    </source>
</evidence>
<proteinExistence type="predicted"/>
<dbReference type="InterPro" id="IPR011991">
    <property type="entry name" value="ArsR-like_HTH"/>
</dbReference>
<dbReference type="AlphaFoldDB" id="A0A1R4GMB4"/>
<dbReference type="PROSITE" id="PS50995">
    <property type="entry name" value="HTH_MARR_2"/>
    <property type="match status" value="1"/>
</dbReference>
<dbReference type="GO" id="GO:0006950">
    <property type="term" value="P:response to stress"/>
    <property type="evidence" value="ECO:0007669"/>
    <property type="project" value="TreeGrafter"/>
</dbReference>
<dbReference type="GeneID" id="303174127"/>
<dbReference type="InterPro" id="IPR039422">
    <property type="entry name" value="MarR/SlyA-like"/>
</dbReference>
<dbReference type="PANTHER" id="PTHR33164:SF5">
    <property type="entry name" value="ORGANIC HYDROPEROXIDE RESISTANCE TRANSCRIPTIONAL REGULATOR"/>
    <property type="match status" value="1"/>
</dbReference>
<feature type="domain" description="HTH marR-type" evidence="2">
    <location>
        <begin position="10"/>
        <end position="140"/>
    </location>
</feature>
<evidence type="ECO:0000259" key="2">
    <source>
        <dbReference type="PROSITE" id="PS50995"/>
    </source>
</evidence>
<dbReference type="InterPro" id="IPR036390">
    <property type="entry name" value="WH_DNA-bd_sf"/>
</dbReference>
<dbReference type="SMART" id="SM00347">
    <property type="entry name" value="HTH_MARR"/>
    <property type="match status" value="1"/>
</dbReference>
<dbReference type="InterPro" id="IPR036388">
    <property type="entry name" value="WH-like_DNA-bd_sf"/>
</dbReference>
<dbReference type="GO" id="GO:0005737">
    <property type="term" value="C:cytoplasm"/>
    <property type="evidence" value="ECO:0007669"/>
    <property type="project" value="UniProtKB-SubCell"/>
</dbReference>
<dbReference type="SUPFAM" id="SSF46785">
    <property type="entry name" value="Winged helix' DNA-binding domain"/>
    <property type="match status" value="1"/>
</dbReference>
<sequence length="150" mass="16749">MSSPDPLSLERQVCFALTVASRSVVAAYKPVLEPMGITHPQYLVMLALWAEEPLTVSELAERLHQDAPTLSPLLKRLETRGLVKRMRSTTDERRLQISLTDEGAALRSQAAEVPFEMAKRLGMEPGRLVELHEAMIELIEASQRSLETEA</sequence>
<dbReference type="OrthoDB" id="9806864at2"/>
<dbReference type="EMBL" id="FUHU01000046">
    <property type="protein sequence ID" value="SJM69052.1"/>
    <property type="molecule type" value="Genomic_DNA"/>
</dbReference>
<organism evidence="3 4">
    <name type="scientific">Agrococcus casei LMG 22410</name>
    <dbReference type="NCBI Taxonomy" id="1255656"/>
    <lineage>
        <taxon>Bacteria</taxon>
        <taxon>Bacillati</taxon>
        <taxon>Actinomycetota</taxon>
        <taxon>Actinomycetes</taxon>
        <taxon>Micrococcales</taxon>
        <taxon>Microbacteriaceae</taxon>
        <taxon>Agrococcus</taxon>
    </lineage>
</organism>
<dbReference type="CDD" id="cd00090">
    <property type="entry name" value="HTH_ARSR"/>
    <property type="match status" value="1"/>
</dbReference>
<keyword evidence="4" id="KW-1185">Reference proteome</keyword>
<dbReference type="PANTHER" id="PTHR33164">
    <property type="entry name" value="TRANSCRIPTIONAL REGULATOR, MARR FAMILY"/>
    <property type="match status" value="1"/>
</dbReference>
<reference evidence="3 4" key="1">
    <citation type="submission" date="2017-02" db="EMBL/GenBank/DDBJ databases">
        <authorList>
            <person name="Peterson S.W."/>
        </authorList>
    </citation>
    <scope>NUCLEOTIDE SEQUENCE [LARGE SCALE GENOMIC DNA]</scope>
    <source>
        <strain evidence="3 4">LMG 22410</strain>
    </source>
</reference>
<dbReference type="PRINTS" id="PR00598">
    <property type="entry name" value="HTHMARR"/>
</dbReference>
<comment type="subcellular location">
    <subcellularLocation>
        <location evidence="1">Cytoplasm</location>
    </subcellularLocation>
</comment>
<gene>
    <name evidence="3" type="ORF">CZ674_12995</name>
</gene>
<dbReference type="Pfam" id="PF01047">
    <property type="entry name" value="MarR"/>
    <property type="match status" value="1"/>
</dbReference>
<dbReference type="Gene3D" id="1.10.10.10">
    <property type="entry name" value="Winged helix-like DNA-binding domain superfamily/Winged helix DNA-binding domain"/>
    <property type="match status" value="1"/>
</dbReference>
<dbReference type="InterPro" id="IPR000835">
    <property type="entry name" value="HTH_MarR-typ"/>
</dbReference>
<dbReference type="GO" id="GO:0003700">
    <property type="term" value="F:DNA-binding transcription factor activity"/>
    <property type="evidence" value="ECO:0007669"/>
    <property type="project" value="InterPro"/>
</dbReference>
<dbReference type="RefSeq" id="WP_086992971.1">
    <property type="nucleotide sequence ID" value="NZ_FUHU01000046.1"/>
</dbReference>
<name>A0A1R4GMB4_9MICO</name>
<protein>
    <submittedName>
        <fullName evidence="3">Organic hydroperoxide resistance transcriptional regulator</fullName>
    </submittedName>
</protein>
<evidence type="ECO:0000256" key="1">
    <source>
        <dbReference type="ARBA" id="ARBA00004496"/>
    </source>
</evidence>
<accession>A0A1R4GMB4</accession>
<evidence type="ECO:0000313" key="3">
    <source>
        <dbReference type="EMBL" id="SJM69052.1"/>
    </source>
</evidence>